<keyword evidence="4 12" id="KW-0548">Nucleotidyltransferase</keyword>
<comment type="caution">
    <text evidence="16">The sequence shown here is derived from an EMBL/GenBank/DDBJ whole genome shotgun (WGS) entry which is preliminary data.</text>
</comment>
<dbReference type="STRING" id="1802596.A2Z11_00385"/>
<dbReference type="GO" id="GO:0003899">
    <property type="term" value="F:DNA-directed RNA polymerase activity"/>
    <property type="evidence" value="ECO:0007669"/>
    <property type="project" value="UniProtKB-UniRule"/>
</dbReference>
<keyword evidence="2 12" id="KW-0639">Primosome</keyword>
<dbReference type="CDD" id="cd03364">
    <property type="entry name" value="TOPRIM_DnaG_primases"/>
    <property type="match status" value="1"/>
</dbReference>
<dbReference type="EMBL" id="MHCS01000056">
    <property type="protein sequence ID" value="OGY25066.1"/>
    <property type="molecule type" value="Genomic_DNA"/>
</dbReference>
<dbReference type="PANTHER" id="PTHR30313:SF2">
    <property type="entry name" value="DNA PRIMASE"/>
    <property type="match status" value="1"/>
</dbReference>
<dbReference type="InterPro" id="IPR036977">
    <property type="entry name" value="DNA_primase_Znf_CHC2"/>
</dbReference>
<dbReference type="NCBIfam" id="TIGR01391">
    <property type="entry name" value="dnaG"/>
    <property type="match status" value="1"/>
</dbReference>
<sequence>MGNQSQIDEIKSKIDIVSLVNEYVPLKKAGRNYKALCPFHNEKTPSFMVNPDRQIFKCFGCGEGGDAFTFYQRMEGVEFGETLKFLASRTGVKLKEYAPTKLEQKKEVFLRANEIASKLYHHLLTKHPSGKKALEYLKARGVKQKAIADFQLGYAPEREKLLLDYLTKKEFSIQDVVSSGLAFVSGNKPRDQFRGRVMFPIVDTQGRVIAFSGRALGNIEPKYLNSPETPIFSKSKALYGIDHAKQPMKKETSAVLVEGNLDVISSHQIGVTNVVAPLGTAVTEFQVEIIKRWAENLLFAFDTDLAGDAAAKRGIEIAENAGMNIRVVQLHQGKDPDEIIRKDPLAWKKAIKEAVPIYDFFIDSAISKYGTSGAEAKKKVAAATLTDIAKINDEISKAHYLQTLSSKLGVEEAVLRTAMNKYQSKEPTTVDIKEVLEKPLSEKGKILIEKYLLALILQGGQFPQEAEDKILDEAQLRELFAKIKQFINSEGRLKVKVLIKTIPTALLPTFDELLLLDINEEILEDEEKLQREINYCTSRLKELNLRTKLKDLSLAIKQAESIGNQSKVISLSEQFRDLSKVLNSLEMK</sequence>
<evidence type="ECO:0000256" key="13">
    <source>
        <dbReference type="PIRNR" id="PIRNR002811"/>
    </source>
</evidence>
<evidence type="ECO:0000256" key="1">
    <source>
        <dbReference type="ARBA" id="ARBA00022478"/>
    </source>
</evidence>
<feature type="zinc finger region" description="CHC2-type" evidence="12 14">
    <location>
        <begin position="37"/>
        <end position="61"/>
    </location>
</feature>
<evidence type="ECO:0000256" key="3">
    <source>
        <dbReference type="ARBA" id="ARBA00022679"/>
    </source>
</evidence>
<evidence type="ECO:0000256" key="4">
    <source>
        <dbReference type="ARBA" id="ARBA00022695"/>
    </source>
</evidence>
<comment type="subunit">
    <text evidence="12">Monomer. Interacts with DnaB.</text>
</comment>
<accession>A0A1G1WBI9</accession>
<dbReference type="InterPro" id="IPR034151">
    <property type="entry name" value="TOPRIM_DnaG_bac"/>
</dbReference>
<dbReference type="GO" id="GO:0000428">
    <property type="term" value="C:DNA-directed RNA polymerase complex"/>
    <property type="evidence" value="ECO:0007669"/>
    <property type="project" value="UniProtKB-KW"/>
</dbReference>
<evidence type="ECO:0000256" key="9">
    <source>
        <dbReference type="ARBA" id="ARBA00022842"/>
    </source>
</evidence>
<comment type="function">
    <text evidence="12 13">RNA polymerase that catalyzes the synthesis of short RNA molecules used as primers for DNA polymerase during DNA replication.</text>
</comment>
<dbReference type="InterPro" id="IPR030846">
    <property type="entry name" value="DnaG_bac"/>
</dbReference>
<dbReference type="InterPro" id="IPR002694">
    <property type="entry name" value="Znf_CHC2"/>
</dbReference>
<dbReference type="Gene3D" id="3.90.980.10">
    <property type="entry name" value="DNA primase, catalytic core, N-terminal domain"/>
    <property type="match status" value="1"/>
</dbReference>
<dbReference type="InterPro" id="IPR019475">
    <property type="entry name" value="DNA_primase_DnaB-bd"/>
</dbReference>
<evidence type="ECO:0000256" key="12">
    <source>
        <dbReference type="HAMAP-Rule" id="MF_00974"/>
    </source>
</evidence>
<dbReference type="PANTHER" id="PTHR30313">
    <property type="entry name" value="DNA PRIMASE"/>
    <property type="match status" value="1"/>
</dbReference>
<keyword evidence="3 12" id="KW-0808">Transferase</keyword>
<evidence type="ECO:0000259" key="15">
    <source>
        <dbReference type="PROSITE" id="PS50880"/>
    </source>
</evidence>
<keyword evidence="8 12" id="KW-0862">Zinc</keyword>
<protein>
    <recommendedName>
        <fullName evidence="12 13">DNA primase</fullName>
        <ecNumber evidence="12">2.7.7.101</ecNumber>
    </recommendedName>
</protein>
<dbReference type="GO" id="GO:0005737">
    <property type="term" value="C:cytoplasm"/>
    <property type="evidence" value="ECO:0007669"/>
    <property type="project" value="TreeGrafter"/>
</dbReference>
<keyword evidence="9" id="KW-0460">Magnesium</keyword>
<dbReference type="InterPro" id="IPR037068">
    <property type="entry name" value="DNA_primase_core_N_sf"/>
</dbReference>
<comment type="cofactor">
    <cofactor evidence="12 13 14">
        <name>Zn(2+)</name>
        <dbReference type="ChEBI" id="CHEBI:29105"/>
    </cofactor>
    <text evidence="12 13 14">Binds 1 zinc ion per monomer.</text>
</comment>
<comment type="domain">
    <text evidence="12">Contains an N-terminal zinc-binding domain, a central core domain that contains the primase activity, and a C-terminal DnaB-binding domain.</text>
</comment>
<dbReference type="Pfam" id="PF08275">
    <property type="entry name" value="DNAG_N"/>
    <property type="match status" value="1"/>
</dbReference>
<evidence type="ECO:0000256" key="7">
    <source>
        <dbReference type="ARBA" id="ARBA00022771"/>
    </source>
</evidence>
<reference evidence="16 17" key="1">
    <citation type="journal article" date="2016" name="Nat. Commun.">
        <title>Thousands of microbial genomes shed light on interconnected biogeochemical processes in an aquifer system.</title>
        <authorList>
            <person name="Anantharaman K."/>
            <person name="Brown C.T."/>
            <person name="Hug L.A."/>
            <person name="Sharon I."/>
            <person name="Castelle C.J."/>
            <person name="Probst A.J."/>
            <person name="Thomas B.C."/>
            <person name="Singh A."/>
            <person name="Wilkins M.J."/>
            <person name="Karaoz U."/>
            <person name="Brodie E.L."/>
            <person name="Williams K.H."/>
            <person name="Hubbard S.S."/>
            <person name="Banfield J.F."/>
        </authorList>
    </citation>
    <scope>NUCLEOTIDE SEQUENCE [LARGE SCALE GENOMIC DNA]</scope>
</reference>
<keyword evidence="11 12" id="KW-0804">Transcription</keyword>
<dbReference type="PROSITE" id="PS50880">
    <property type="entry name" value="TOPRIM"/>
    <property type="match status" value="1"/>
</dbReference>
<evidence type="ECO:0000256" key="11">
    <source>
        <dbReference type="ARBA" id="ARBA00023163"/>
    </source>
</evidence>
<dbReference type="GO" id="GO:0006269">
    <property type="term" value="P:DNA replication, synthesis of primer"/>
    <property type="evidence" value="ECO:0007669"/>
    <property type="project" value="UniProtKB-UniRule"/>
</dbReference>
<dbReference type="InterPro" id="IPR016136">
    <property type="entry name" value="DNA_helicase_N/primase_C"/>
</dbReference>
<evidence type="ECO:0000256" key="10">
    <source>
        <dbReference type="ARBA" id="ARBA00023125"/>
    </source>
</evidence>
<dbReference type="InterPro" id="IPR006295">
    <property type="entry name" value="DNA_primase_DnaG"/>
</dbReference>
<dbReference type="EC" id="2.7.7.101" evidence="12"/>
<comment type="catalytic activity">
    <reaction evidence="12">
        <text>ssDNA + n NTP = ssDNA/pppN(pN)n-1 hybrid + (n-1) diphosphate.</text>
        <dbReference type="EC" id="2.7.7.101"/>
    </reaction>
</comment>
<dbReference type="InterPro" id="IPR006171">
    <property type="entry name" value="TOPRIM_dom"/>
</dbReference>
<proteinExistence type="inferred from homology"/>
<gene>
    <name evidence="12" type="primary">dnaG</name>
    <name evidence="16" type="ORF">A2Z11_00385</name>
</gene>
<dbReference type="HAMAP" id="MF_00974">
    <property type="entry name" value="DNA_primase_DnaG"/>
    <property type="match status" value="1"/>
</dbReference>
<dbReference type="GO" id="GO:1990077">
    <property type="term" value="C:primosome complex"/>
    <property type="evidence" value="ECO:0007669"/>
    <property type="project" value="UniProtKB-KW"/>
</dbReference>
<evidence type="ECO:0000256" key="5">
    <source>
        <dbReference type="ARBA" id="ARBA00022705"/>
    </source>
</evidence>
<dbReference type="SUPFAM" id="SSF57783">
    <property type="entry name" value="Zinc beta-ribbon"/>
    <property type="match status" value="1"/>
</dbReference>
<keyword evidence="1 12" id="KW-0240">DNA-directed RNA polymerase</keyword>
<dbReference type="Pfam" id="PF10410">
    <property type="entry name" value="DnaB_bind"/>
    <property type="match status" value="1"/>
</dbReference>
<evidence type="ECO:0000256" key="2">
    <source>
        <dbReference type="ARBA" id="ARBA00022515"/>
    </source>
</evidence>
<keyword evidence="5 12" id="KW-0235">DNA replication</keyword>
<dbReference type="SMART" id="SM00400">
    <property type="entry name" value="ZnF_CHCC"/>
    <property type="match status" value="1"/>
</dbReference>
<name>A0A1G1WBI9_9BACT</name>
<dbReference type="SMART" id="SM00493">
    <property type="entry name" value="TOPRIM"/>
    <property type="match status" value="1"/>
</dbReference>
<keyword evidence="6 12" id="KW-0479">Metal-binding</keyword>
<dbReference type="Gene3D" id="1.10.860.10">
    <property type="entry name" value="DNAb Helicase, Chain A"/>
    <property type="match status" value="1"/>
</dbReference>
<dbReference type="Gene3D" id="3.90.580.10">
    <property type="entry name" value="Zinc finger, CHC2-type domain"/>
    <property type="match status" value="1"/>
</dbReference>
<evidence type="ECO:0000256" key="6">
    <source>
        <dbReference type="ARBA" id="ARBA00022723"/>
    </source>
</evidence>
<dbReference type="Proteomes" id="UP000176389">
    <property type="component" value="Unassembled WGS sequence"/>
</dbReference>
<dbReference type="GO" id="GO:0008270">
    <property type="term" value="F:zinc ion binding"/>
    <property type="evidence" value="ECO:0007669"/>
    <property type="project" value="UniProtKB-UniRule"/>
</dbReference>
<organism evidence="16 17">
    <name type="scientific">Candidatus Woykebacteria bacterium RBG_16_43_9</name>
    <dbReference type="NCBI Taxonomy" id="1802596"/>
    <lineage>
        <taxon>Bacteria</taxon>
        <taxon>Candidatus Woykeibacteriota</taxon>
    </lineage>
</organism>
<evidence type="ECO:0000256" key="14">
    <source>
        <dbReference type="PIRSR" id="PIRSR002811-1"/>
    </source>
</evidence>
<dbReference type="GO" id="GO:0003677">
    <property type="term" value="F:DNA binding"/>
    <property type="evidence" value="ECO:0007669"/>
    <property type="project" value="UniProtKB-KW"/>
</dbReference>
<dbReference type="InterPro" id="IPR050219">
    <property type="entry name" value="DnaG_primase"/>
</dbReference>
<feature type="domain" description="Toprim" evidence="15">
    <location>
        <begin position="252"/>
        <end position="333"/>
    </location>
</feature>
<evidence type="ECO:0000313" key="16">
    <source>
        <dbReference type="EMBL" id="OGY25066.1"/>
    </source>
</evidence>
<keyword evidence="7 12" id="KW-0863">Zinc-finger</keyword>
<dbReference type="Gene3D" id="3.40.1360.10">
    <property type="match status" value="1"/>
</dbReference>
<dbReference type="Pfam" id="PF01807">
    <property type="entry name" value="Zn_ribbon_DnaG"/>
    <property type="match status" value="1"/>
</dbReference>
<dbReference type="FunFam" id="3.90.580.10:FF:000001">
    <property type="entry name" value="DNA primase"/>
    <property type="match status" value="1"/>
</dbReference>
<dbReference type="PIRSF" id="PIRSF002811">
    <property type="entry name" value="DnaG"/>
    <property type="match status" value="1"/>
</dbReference>
<evidence type="ECO:0000313" key="17">
    <source>
        <dbReference type="Proteomes" id="UP000176389"/>
    </source>
</evidence>
<dbReference type="AlphaFoldDB" id="A0A1G1WBI9"/>
<comment type="similarity">
    <text evidence="12 13">Belongs to the DnaG primase family.</text>
</comment>
<dbReference type="SUPFAM" id="SSF56731">
    <property type="entry name" value="DNA primase core"/>
    <property type="match status" value="1"/>
</dbReference>
<dbReference type="Pfam" id="PF13155">
    <property type="entry name" value="Toprim_2"/>
    <property type="match status" value="1"/>
</dbReference>
<evidence type="ECO:0000256" key="8">
    <source>
        <dbReference type="ARBA" id="ARBA00022833"/>
    </source>
</evidence>
<dbReference type="FunFam" id="3.90.980.10:FF:000001">
    <property type="entry name" value="DNA primase"/>
    <property type="match status" value="1"/>
</dbReference>
<dbReference type="InterPro" id="IPR013264">
    <property type="entry name" value="DNAG_N"/>
</dbReference>
<keyword evidence="10 12" id="KW-0238">DNA-binding</keyword>